<comment type="caution">
    <text evidence="1">The sequence shown here is derived from an EMBL/GenBank/DDBJ whole genome shotgun (WGS) entry which is preliminary data.</text>
</comment>
<name>A0A0L6U6U1_9BASI</name>
<protein>
    <submittedName>
        <fullName evidence="1">Uncharacterized protein</fullName>
    </submittedName>
</protein>
<evidence type="ECO:0000313" key="1">
    <source>
        <dbReference type="EMBL" id="KNZ44233.1"/>
    </source>
</evidence>
<gene>
    <name evidence="1" type="ORF">VP01_938g1</name>
</gene>
<dbReference type="VEuPathDB" id="FungiDB:VP01_938g1"/>
<sequence length="125" mass="14873">MNYYAVFCIIWSISKSESPHGISYTLQILNLFIYSTSPSFNLKTILKIILFLLTKVYVYLNEVLSVKICVFRAQYHTHQTLKRVYHSEKYARIGFSFQRSQKLSYFQEASTNDQCRSKYYQKTSY</sequence>
<evidence type="ECO:0000313" key="2">
    <source>
        <dbReference type="Proteomes" id="UP000037035"/>
    </source>
</evidence>
<proteinExistence type="predicted"/>
<dbReference type="EMBL" id="LAVV01015037">
    <property type="protein sequence ID" value="KNZ44233.1"/>
    <property type="molecule type" value="Genomic_DNA"/>
</dbReference>
<dbReference type="AlphaFoldDB" id="A0A0L6U6U1"/>
<dbReference type="Proteomes" id="UP000037035">
    <property type="component" value="Unassembled WGS sequence"/>
</dbReference>
<keyword evidence="2" id="KW-1185">Reference proteome</keyword>
<reference evidence="1 2" key="1">
    <citation type="submission" date="2015-08" db="EMBL/GenBank/DDBJ databases">
        <title>Next Generation Sequencing and Analysis of the Genome of Puccinia sorghi L Schw, the Causal Agent of Maize Common Rust.</title>
        <authorList>
            <person name="Rochi L."/>
            <person name="Burguener G."/>
            <person name="Darino M."/>
            <person name="Turjanski A."/>
            <person name="Kreff E."/>
            <person name="Dieguez M.J."/>
            <person name="Sacco F."/>
        </authorList>
    </citation>
    <scope>NUCLEOTIDE SEQUENCE [LARGE SCALE GENOMIC DNA]</scope>
    <source>
        <strain evidence="1 2">RO10H11247</strain>
    </source>
</reference>
<organism evidence="1 2">
    <name type="scientific">Puccinia sorghi</name>
    <dbReference type="NCBI Taxonomy" id="27349"/>
    <lineage>
        <taxon>Eukaryota</taxon>
        <taxon>Fungi</taxon>
        <taxon>Dikarya</taxon>
        <taxon>Basidiomycota</taxon>
        <taxon>Pucciniomycotina</taxon>
        <taxon>Pucciniomycetes</taxon>
        <taxon>Pucciniales</taxon>
        <taxon>Pucciniaceae</taxon>
        <taxon>Puccinia</taxon>
    </lineage>
</organism>
<accession>A0A0L6U6U1</accession>